<reference evidence="1 2" key="1">
    <citation type="submission" date="2016-10" db="EMBL/GenBank/DDBJ databases">
        <authorList>
            <person name="de Groot N.N."/>
        </authorList>
    </citation>
    <scope>NUCLEOTIDE SEQUENCE [LARGE SCALE GENOMIC DNA]</scope>
    <source>
        <strain evidence="1">MBHS1</strain>
    </source>
</reference>
<gene>
    <name evidence="1" type="ORF">MBHS_00894</name>
</gene>
<dbReference type="RefSeq" id="WP_103919028.1">
    <property type="nucleotide sequence ID" value="NZ_FMSV02000148.1"/>
</dbReference>
<organism evidence="1 2">
    <name type="scientific">Candidatus Venteria ishoeyi</name>
    <dbReference type="NCBI Taxonomy" id="1899563"/>
    <lineage>
        <taxon>Bacteria</taxon>
        <taxon>Pseudomonadati</taxon>
        <taxon>Pseudomonadota</taxon>
        <taxon>Gammaproteobacteria</taxon>
        <taxon>Thiotrichales</taxon>
        <taxon>Thiotrichaceae</taxon>
        <taxon>Venteria</taxon>
    </lineage>
</organism>
<dbReference type="Proteomes" id="UP000236724">
    <property type="component" value="Unassembled WGS sequence"/>
</dbReference>
<accession>A0A1H6F6L6</accession>
<name>A0A1H6F6L6_9GAMM</name>
<dbReference type="AlphaFoldDB" id="A0A1H6F6L6"/>
<keyword evidence="2" id="KW-1185">Reference proteome</keyword>
<dbReference type="OrthoDB" id="9785181at2"/>
<dbReference type="EMBL" id="FMSV02000148">
    <property type="protein sequence ID" value="SEH05041.1"/>
    <property type="molecule type" value="Genomic_DNA"/>
</dbReference>
<evidence type="ECO:0000313" key="2">
    <source>
        <dbReference type="Proteomes" id="UP000236724"/>
    </source>
</evidence>
<sequence length="431" mass="51636">MKNYLILPDVRIQYYIQNELANFEIEYATPNILHLFDNSIKIKSIELLSCNITIEDGSDDLTRQEDSTISMAKLISQIDAYQDNELLSIRFEFAEAKGFVKFEDAKLSFTHQSKEYIFRFVKNLFAHYPEIKTPEPEMLTVRQGKKMGWCEKNVDWCNVVGFFTPNIVPDSFSIEQKVEFWQNNEMLFLHWVSEYFPLNSSQILKYKKQLDWRSISVNLLIEWDGNTLELCKDRIIWSDFTIKHRLPYRGKQDEEFYKTFDWNTIDNLELCLHKIVSSYFEQFPDSKILYKVESISCVPKIPYAHIYFGTRHKDIAPEAAEKLIQLAINTDSKIEDQMSSYIPKEYLRSFNDFMDWYHLSMNINLPWDFALLFEYEYWWHYLTLSYNTTAFQFTLKEDLNVKFIDRVMLEIDDCYQHCEFERMEIEEAIKL</sequence>
<protein>
    <submittedName>
        <fullName evidence="1">Uncharacterized protein</fullName>
    </submittedName>
</protein>
<proteinExistence type="predicted"/>
<evidence type="ECO:0000313" key="1">
    <source>
        <dbReference type="EMBL" id="SEH05041.1"/>
    </source>
</evidence>